<dbReference type="Pfam" id="PF22942">
    <property type="entry name" value="DUF7025"/>
    <property type="match status" value="1"/>
</dbReference>
<dbReference type="GO" id="GO:0005524">
    <property type="term" value="F:ATP binding"/>
    <property type="evidence" value="ECO:0007669"/>
    <property type="project" value="InterPro"/>
</dbReference>
<sequence length="1278" mass="143504">MEDTNPRASGSDMGPVKEDALPTEPLDTPRSPSTEEKPGAIAPTFLLNEIEALKEKLSLLEQLALDSRVAGKEDFSQPRRASDVGPVQLQANRKAELRDYRRRAQCLYGHRKEFEADGGPGDWRYHSFYSSYGADGKKDTDHWGMATKNKYQRPDPFDPSHQCDMNPDIFAHETPDIFDQTIDFGARRERLRRNFEWDLDRIYHAEETQKRIREKEADTAAERRRAEAIAKAAGHGSLASETSPESQLKRLDWLAFRTKPSVTQDGVCCIDVLVGEPAIANTQDSWYGFSSESIRKVPETRNQLFQDLTNSGNRPVPERIRIYSPLLQSILSKVLGHPVLVGEDLDFVLLRPFKALVYREEALRDWLLALERKFGGAKNDTHTTQTSRTADAELKAPSELETGATRPQSAVADSVSPQTEDPTMEPATKNSDVDHNGIKNIDQKERGDDNEGEVEETQSEGAMDHLRILLQFIDSEIVPRRRHLESSSCKNVDFSDLWYLFRPGMEVIGNDGKQVYRVVKVSSARHRVVSAWEMYWSGDKEKDEKKNQPPFSIKCVFVDFNGTSLGPVSIDFSFPRFIGEREVTSFAVYPLRFHPHRRSDFSDSEWRAVSSLPEDQRLKTKLVLRGKKFLEVANVRQMYYAGPTIDVRDEVESQVVVDFETAFSTEDRKDWKPELELLMGSQDDEDDDKRPCNAACCMGQNVHDDQYVDESQKTEYINHLFPHSPGIDTEPSVAIIPRSLGEIQTGPGSKTGCQIPDEDLLIMSYRVFAFVLRSRKWAQLDLTYITDLYTPDPEDIGLSDIEPPRVDHVADDTSRKTAFDQLVLEKGYKKMILSLTAQHFRDKESAVGATKQVDIVKGKGKGLIILLHGAPGVGKTSTAEGVAEVFKRPLFQITCVGDLGTTAKEVEAALETNFTLANKWGCILLLDEADVFLAQRTKEDFVRNGLVAVFLRVMEYYSGVLFLTTNRVGDFDEAFTSRIHVSLYYPELDQKKILDVFQINLNMIKDRFKRAKREILMDHFEIGGFATQHSVQAKWNGRQIRNACQTALALAEYEAQGSSYDQILKPNRPDAVVELKVKHFEEVQRAYMEFTKYINELYGNNADRRAKEHRIRALIDEISVVASKEAFGATANAPSPAPATAQGSFPPAYQTAPGYQQPPVGMQPNYYAQPAGVANSYNPQGHQQQYSGHVAFNPAMMGNSGPPNAGGIQNAGMQHPPRSQQSENNQQQPWMTQQPQTQQPQGVHGPAQPVGGYQMPSGTGSREGFSAGQWPQGAPNTT</sequence>
<dbReference type="InParanoid" id="W3XH03"/>
<dbReference type="OMA" id="WADANWE"/>
<dbReference type="InterPro" id="IPR054289">
    <property type="entry name" value="DUF7025"/>
</dbReference>
<evidence type="ECO:0000259" key="2">
    <source>
        <dbReference type="SMART" id="SM00382"/>
    </source>
</evidence>
<feature type="compositionally biased region" description="Basic and acidic residues" evidence="1">
    <location>
        <begin position="431"/>
        <end position="449"/>
    </location>
</feature>
<dbReference type="AlphaFoldDB" id="W3XH03"/>
<evidence type="ECO:0000256" key="1">
    <source>
        <dbReference type="SAM" id="MobiDB-lite"/>
    </source>
</evidence>
<dbReference type="GeneID" id="19267544"/>
<evidence type="ECO:0000313" key="4">
    <source>
        <dbReference type="Proteomes" id="UP000030651"/>
    </source>
</evidence>
<dbReference type="InterPro" id="IPR027417">
    <property type="entry name" value="P-loop_NTPase"/>
</dbReference>
<gene>
    <name evidence="3" type="ORF">PFICI_02531</name>
</gene>
<keyword evidence="4" id="KW-1185">Reference proteome</keyword>
<feature type="domain" description="AAA+ ATPase" evidence="2">
    <location>
        <begin position="861"/>
        <end position="987"/>
    </location>
</feature>
<dbReference type="CDD" id="cd19481">
    <property type="entry name" value="RecA-like_protease"/>
    <property type="match status" value="1"/>
</dbReference>
<dbReference type="PANTHER" id="PTHR46411">
    <property type="entry name" value="FAMILY ATPASE, PUTATIVE-RELATED"/>
    <property type="match status" value="1"/>
</dbReference>
<dbReference type="PANTHER" id="PTHR46411:SF2">
    <property type="entry name" value="AAA+ ATPASE DOMAIN-CONTAINING PROTEIN"/>
    <property type="match status" value="1"/>
</dbReference>
<dbReference type="eggNOG" id="KOG0742">
    <property type="taxonomic scope" value="Eukaryota"/>
</dbReference>
<dbReference type="Gene3D" id="3.40.50.300">
    <property type="entry name" value="P-loop containing nucleotide triphosphate hydrolases"/>
    <property type="match status" value="1"/>
</dbReference>
<feature type="compositionally biased region" description="Basic and acidic residues" evidence="1">
    <location>
        <begin position="70"/>
        <end position="82"/>
    </location>
</feature>
<dbReference type="SMART" id="SM00382">
    <property type="entry name" value="AAA"/>
    <property type="match status" value="1"/>
</dbReference>
<dbReference type="Proteomes" id="UP000030651">
    <property type="component" value="Unassembled WGS sequence"/>
</dbReference>
<dbReference type="InterPro" id="IPR056599">
    <property type="entry name" value="AAA_lid_fung"/>
</dbReference>
<dbReference type="GO" id="GO:0016887">
    <property type="term" value="F:ATP hydrolysis activity"/>
    <property type="evidence" value="ECO:0007669"/>
    <property type="project" value="InterPro"/>
</dbReference>
<dbReference type="Pfam" id="PF23232">
    <property type="entry name" value="AAA_lid_13"/>
    <property type="match status" value="1"/>
</dbReference>
<dbReference type="HOGENOM" id="CLU_004471_2_2_1"/>
<proteinExistence type="predicted"/>
<dbReference type="RefSeq" id="XP_007829303.1">
    <property type="nucleotide sequence ID" value="XM_007831112.1"/>
</dbReference>
<dbReference type="InterPro" id="IPR003959">
    <property type="entry name" value="ATPase_AAA_core"/>
</dbReference>
<dbReference type="OrthoDB" id="10042665at2759"/>
<feature type="region of interest" description="Disordered" evidence="1">
    <location>
        <begin position="377"/>
        <end position="460"/>
    </location>
</feature>
<reference evidence="4" key="1">
    <citation type="journal article" date="2015" name="BMC Genomics">
        <title>Genomic and transcriptomic analysis of the endophytic fungus Pestalotiopsis fici reveals its lifestyle and high potential for synthesis of natural products.</title>
        <authorList>
            <person name="Wang X."/>
            <person name="Zhang X."/>
            <person name="Liu L."/>
            <person name="Xiang M."/>
            <person name="Wang W."/>
            <person name="Sun X."/>
            <person name="Che Y."/>
            <person name="Guo L."/>
            <person name="Liu G."/>
            <person name="Guo L."/>
            <person name="Wang C."/>
            <person name="Yin W.B."/>
            <person name="Stadler M."/>
            <person name="Zhang X."/>
            <person name="Liu X."/>
        </authorList>
    </citation>
    <scope>NUCLEOTIDE SEQUENCE [LARGE SCALE GENOMIC DNA]</scope>
    <source>
        <strain evidence="4">W106-1 / CGMCC3.15140</strain>
    </source>
</reference>
<organism evidence="3 4">
    <name type="scientific">Pestalotiopsis fici (strain W106-1 / CGMCC3.15140)</name>
    <dbReference type="NCBI Taxonomy" id="1229662"/>
    <lineage>
        <taxon>Eukaryota</taxon>
        <taxon>Fungi</taxon>
        <taxon>Dikarya</taxon>
        <taxon>Ascomycota</taxon>
        <taxon>Pezizomycotina</taxon>
        <taxon>Sordariomycetes</taxon>
        <taxon>Xylariomycetidae</taxon>
        <taxon>Amphisphaeriales</taxon>
        <taxon>Sporocadaceae</taxon>
        <taxon>Pestalotiopsis</taxon>
    </lineage>
</organism>
<dbReference type="InterPro" id="IPR003593">
    <property type="entry name" value="AAA+_ATPase"/>
</dbReference>
<dbReference type="STRING" id="1229662.W3XH03"/>
<feature type="compositionally biased region" description="Low complexity" evidence="1">
    <location>
        <begin position="1226"/>
        <end position="1241"/>
    </location>
</feature>
<feature type="region of interest" description="Disordered" evidence="1">
    <location>
        <begin position="70"/>
        <end position="90"/>
    </location>
</feature>
<evidence type="ECO:0000313" key="3">
    <source>
        <dbReference type="EMBL" id="ETS84506.1"/>
    </source>
</evidence>
<accession>W3XH03</accession>
<dbReference type="SUPFAM" id="SSF52540">
    <property type="entry name" value="P-loop containing nucleoside triphosphate hydrolases"/>
    <property type="match status" value="1"/>
</dbReference>
<feature type="region of interest" description="Disordered" evidence="1">
    <location>
        <begin position="1"/>
        <end position="40"/>
    </location>
</feature>
<name>W3XH03_PESFW</name>
<dbReference type="EMBL" id="KI912110">
    <property type="protein sequence ID" value="ETS84506.1"/>
    <property type="molecule type" value="Genomic_DNA"/>
</dbReference>
<dbReference type="KEGG" id="pfy:PFICI_02531"/>
<feature type="region of interest" description="Disordered" evidence="1">
    <location>
        <begin position="1192"/>
        <end position="1278"/>
    </location>
</feature>
<dbReference type="Pfam" id="PF00004">
    <property type="entry name" value="AAA"/>
    <property type="match status" value="1"/>
</dbReference>
<protein>
    <recommendedName>
        <fullName evidence="2">AAA+ ATPase domain-containing protein</fullName>
    </recommendedName>
</protein>